<proteinExistence type="predicted"/>
<organism evidence="2 3">
    <name type="scientific">Paenibacillus athensensis</name>
    <dbReference type="NCBI Taxonomy" id="1967502"/>
    <lineage>
        <taxon>Bacteria</taxon>
        <taxon>Bacillati</taxon>
        <taxon>Bacillota</taxon>
        <taxon>Bacilli</taxon>
        <taxon>Bacillales</taxon>
        <taxon>Paenibacillaceae</taxon>
        <taxon>Paenibacillus</taxon>
    </lineage>
</organism>
<name>A0A4Y8PW93_9BACL</name>
<protein>
    <recommendedName>
        <fullName evidence="1">Butirosin biosynthesis protein H N-terminal domain-containing protein</fullName>
    </recommendedName>
</protein>
<evidence type="ECO:0000313" key="2">
    <source>
        <dbReference type="EMBL" id="TFE85388.1"/>
    </source>
</evidence>
<dbReference type="OrthoDB" id="2630463at2"/>
<evidence type="ECO:0000313" key="3">
    <source>
        <dbReference type="Proteomes" id="UP000298246"/>
    </source>
</evidence>
<dbReference type="AlphaFoldDB" id="A0A4Y8PW93"/>
<comment type="caution">
    <text evidence="2">The sequence shown here is derived from an EMBL/GenBank/DDBJ whole genome shotgun (WGS) entry which is preliminary data.</text>
</comment>
<dbReference type="InterPro" id="IPR026935">
    <property type="entry name" value="BtrH_N"/>
</dbReference>
<dbReference type="RefSeq" id="WP_134755182.1">
    <property type="nucleotide sequence ID" value="NZ_MYFO02000010.1"/>
</dbReference>
<feature type="domain" description="Butirosin biosynthesis protein H N-terminal" evidence="1">
    <location>
        <begin position="68"/>
        <end position="143"/>
    </location>
</feature>
<dbReference type="Proteomes" id="UP000298246">
    <property type="component" value="Unassembled WGS sequence"/>
</dbReference>
<reference evidence="2 3" key="1">
    <citation type="submission" date="2017-03" db="EMBL/GenBank/DDBJ databases">
        <title>Isolation of Levoglucosan Utilizing Bacteria.</title>
        <authorList>
            <person name="Arya A.S."/>
        </authorList>
    </citation>
    <scope>NUCLEOTIDE SEQUENCE [LARGE SCALE GENOMIC DNA]</scope>
    <source>
        <strain evidence="2 3">MEC069</strain>
    </source>
</reference>
<keyword evidence="3" id="KW-1185">Reference proteome</keyword>
<dbReference type="Pfam" id="PF14399">
    <property type="entry name" value="BtrH_N"/>
    <property type="match status" value="1"/>
</dbReference>
<sequence>MNVLELEPLKSEGGDCFDDVVVTLDNWFGRGYELMYADSLRFEFQEGDASQTIGARMVTRFHTHLDLLQNYHGYRIEVHSEISAERGLSIIREQLAKNCPVGLINDSFYNPWDIKYQNSHYYTHIMVVVGIDNETNDLLIVDPFFELKNIRLPYDHYEAGLVACMTIEAGEMTYNSKNKLLAHLRQQLVEQHEATMSGIRAMTEAFRSIRFEDEMAGYTIFAECPLFAKFSMLMHGRYNYPKTLEYLALNYDMPPLADIAEEFKALAAKWSTLRGLIMKMSYIPNAASEPKLMNNLTTRLQTIVELESDIVSRLIPLLGEDEQAAAAAAALGGNRVQEVEADLQVRHITPIDLRQLCDLRGVENSTDSADLDSDGYFFCREGAPDEPVLHVGDMSFAFPAVLDDRPDHFLCLSQSVELPQDSYRGLMILGCCDRGGYEDQATIEYADGTSEQVTIGFSDWWDGKTVKGQSIAWKAYLGRQATRKLEQRVHMFARKIPLSATGRTAVRIVMPMMPSIHLFGLSMWR</sequence>
<accession>A0A4Y8PW93</accession>
<gene>
    <name evidence="2" type="ORF">B5M42_17665</name>
</gene>
<evidence type="ECO:0000259" key="1">
    <source>
        <dbReference type="Pfam" id="PF14399"/>
    </source>
</evidence>
<dbReference type="EMBL" id="MYFO01000026">
    <property type="protein sequence ID" value="TFE85388.1"/>
    <property type="molecule type" value="Genomic_DNA"/>
</dbReference>